<dbReference type="EMBL" id="BOMY01000034">
    <property type="protein sequence ID" value="GIF22704.1"/>
    <property type="molecule type" value="Genomic_DNA"/>
</dbReference>
<gene>
    <name evidence="1" type="ORF">Ate02nite_54340</name>
</gene>
<reference evidence="1" key="1">
    <citation type="submission" date="2021-01" db="EMBL/GenBank/DDBJ databases">
        <title>Whole genome shotgun sequence of Actinoplanes tereljensis NBRC 105297.</title>
        <authorList>
            <person name="Komaki H."/>
            <person name="Tamura T."/>
        </authorList>
    </citation>
    <scope>NUCLEOTIDE SEQUENCE</scope>
    <source>
        <strain evidence="1">NBRC 105297</strain>
    </source>
</reference>
<organism evidence="1 2">
    <name type="scientific">Paractinoplanes tereljensis</name>
    <dbReference type="NCBI Taxonomy" id="571912"/>
    <lineage>
        <taxon>Bacteria</taxon>
        <taxon>Bacillati</taxon>
        <taxon>Actinomycetota</taxon>
        <taxon>Actinomycetes</taxon>
        <taxon>Micromonosporales</taxon>
        <taxon>Micromonosporaceae</taxon>
        <taxon>Paractinoplanes</taxon>
    </lineage>
</organism>
<dbReference type="GO" id="GO:0003677">
    <property type="term" value="F:DNA binding"/>
    <property type="evidence" value="ECO:0007669"/>
    <property type="project" value="InterPro"/>
</dbReference>
<evidence type="ECO:0000313" key="1">
    <source>
        <dbReference type="EMBL" id="GIF22704.1"/>
    </source>
</evidence>
<proteinExistence type="predicted"/>
<name>A0A919NPJ6_9ACTN</name>
<dbReference type="AlphaFoldDB" id="A0A919NPJ6"/>
<accession>A0A919NPJ6</accession>
<protein>
    <submittedName>
        <fullName evidence="1">Uncharacterized protein</fullName>
    </submittedName>
</protein>
<sequence length="337" mass="37415">MWLVGREDTFWDYFPGPEHHATWPFARLRGPRRRHSDMPRTARYPAPRAARAAAVPIGVGATAVRALYGAPVDELPAFRELLMRLAEVRDLDRETMARQARLPEAEITSVLNGAEPSPDLLRSLAPVLGLHRSDLFVIAGQPVPDDLAPRDASARHEIRDLAWPLTFLPRAVPELYELVRSLPTLPHPSGPTEPAPLYRTDPNTPGGLILRLLLNRNLDRTATAYYLYGIGGGPMLSTSTIYLIGEGRKALTPDLLTSLSAILDVSRSDLGALAGMDLSTAVVRVHRHSDEAAELVWRARRLTAEQLRSVVDRAHEIRHERAGELEPRHRCHCTGRT</sequence>
<dbReference type="Proteomes" id="UP000623608">
    <property type="component" value="Unassembled WGS sequence"/>
</dbReference>
<evidence type="ECO:0000313" key="2">
    <source>
        <dbReference type="Proteomes" id="UP000623608"/>
    </source>
</evidence>
<keyword evidence="2" id="KW-1185">Reference proteome</keyword>
<comment type="caution">
    <text evidence="1">The sequence shown here is derived from an EMBL/GenBank/DDBJ whole genome shotgun (WGS) entry which is preliminary data.</text>
</comment>
<dbReference type="SUPFAM" id="SSF47413">
    <property type="entry name" value="lambda repressor-like DNA-binding domains"/>
    <property type="match status" value="1"/>
</dbReference>
<dbReference type="InterPro" id="IPR010982">
    <property type="entry name" value="Lambda_DNA-bd_dom_sf"/>
</dbReference>